<sequence>MTIDDPALYYPTDNNVYSLNPATRKREIVAALPFGPRCIGAKYGWVCAGGVENGQFASIRVRQQEKNSDQRRGDGEVEEREGATESTSRSQRRISPDIKISQLGGLIVNSVTLHRPPSSKSDDDVLAVLT</sequence>
<proteinExistence type="predicted"/>
<evidence type="ECO:0000313" key="2">
    <source>
        <dbReference type="EMBL" id="PWW71722.1"/>
    </source>
</evidence>
<dbReference type="EMBL" id="PYWC01000143">
    <property type="protein sequence ID" value="PWW71722.1"/>
    <property type="molecule type" value="Genomic_DNA"/>
</dbReference>
<protein>
    <submittedName>
        <fullName evidence="2">Uncharacterized protein</fullName>
    </submittedName>
</protein>
<dbReference type="Proteomes" id="UP000246991">
    <property type="component" value="Unassembled WGS sequence"/>
</dbReference>
<dbReference type="STRING" id="42249.A0A317SB75"/>
<dbReference type="AlphaFoldDB" id="A0A317SB75"/>
<evidence type="ECO:0000313" key="3">
    <source>
        <dbReference type="Proteomes" id="UP000246991"/>
    </source>
</evidence>
<reference evidence="2 3" key="1">
    <citation type="submission" date="2018-03" db="EMBL/GenBank/DDBJ databases">
        <title>Genomes of Pezizomycetes fungi and the evolution of truffles.</title>
        <authorList>
            <person name="Murat C."/>
            <person name="Payen T."/>
            <person name="Noel B."/>
            <person name="Kuo A."/>
            <person name="Martin F.M."/>
        </authorList>
    </citation>
    <scope>NUCLEOTIDE SEQUENCE [LARGE SCALE GENOMIC DNA]</scope>
    <source>
        <strain evidence="2">091103-1</strain>
    </source>
</reference>
<evidence type="ECO:0000256" key="1">
    <source>
        <dbReference type="SAM" id="MobiDB-lite"/>
    </source>
</evidence>
<accession>A0A317SB75</accession>
<feature type="region of interest" description="Disordered" evidence="1">
    <location>
        <begin position="60"/>
        <end position="97"/>
    </location>
</feature>
<gene>
    <name evidence="2" type="ORF">C7212DRAFT_348794</name>
</gene>
<name>A0A317SB75_9PEZI</name>
<organism evidence="2 3">
    <name type="scientific">Tuber magnatum</name>
    <name type="common">white Piedmont truffle</name>
    <dbReference type="NCBI Taxonomy" id="42249"/>
    <lineage>
        <taxon>Eukaryota</taxon>
        <taxon>Fungi</taxon>
        <taxon>Dikarya</taxon>
        <taxon>Ascomycota</taxon>
        <taxon>Pezizomycotina</taxon>
        <taxon>Pezizomycetes</taxon>
        <taxon>Pezizales</taxon>
        <taxon>Tuberaceae</taxon>
        <taxon>Tuber</taxon>
    </lineage>
</organism>
<keyword evidence="3" id="KW-1185">Reference proteome</keyword>
<dbReference type="OrthoDB" id="418169at2759"/>
<comment type="caution">
    <text evidence="2">The sequence shown here is derived from an EMBL/GenBank/DDBJ whole genome shotgun (WGS) entry which is preliminary data.</text>
</comment>
<feature type="compositionally biased region" description="Basic and acidic residues" evidence="1">
    <location>
        <begin position="62"/>
        <end position="83"/>
    </location>
</feature>